<keyword evidence="1" id="KW-0175">Coiled coil</keyword>
<name>A0A9D1T5D7_9FIRM</name>
<evidence type="ECO:0000259" key="2">
    <source>
        <dbReference type="Pfam" id="PF05670"/>
    </source>
</evidence>
<evidence type="ECO:0000313" key="3">
    <source>
        <dbReference type="EMBL" id="HIV12101.1"/>
    </source>
</evidence>
<proteinExistence type="predicted"/>
<dbReference type="GO" id="GO:0043023">
    <property type="term" value="F:ribosomal large subunit binding"/>
    <property type="evidence" value="ECO:0007669"/>
    <property type="project" value="TreeGrafter"/>
</dbReference>
<dbReference type="EMBL" id="DVON01000059">
    <property type="protein sequence ID" value="HIV12101.1"/>
    <property type="molecule type" value="Genomic_DNA"/>
</dbReference>
<reference evidence="3" key="2">
    <citation type="journal article" date="2021" name="PeerJ">
        <title>Extensive microbial diversity within the chicken gut microbiome revealed by metagenomics and culture.</title>
        <authorList>
            <person name="Gilroy R."/>
            <person name="Ravi A."/>
            <person name="Getino M."/>
            <person name="Pursley I."/>
            <person name="Horton D.L."/>
            <person name="Alikhan N.F."/>
            <person name="Baker D."/>
            <person name="Gharbi K."/>
            <person name="Hall N."/>
            <person name="Watson M."/>
            <person name="Adriaenssens E.M."/>
            <person name="Foster-Nyarko E."/>
            <person name="Jarju S."/>
            <person name="Secka A."/>
            <person name="Antonio M."/>
            <person name="Oren A."/>
            <person name="Chaudhuri R.R."/>
            <person name="La Ragione R."/>
            <person name="Hildebrand F."/>
            <person name="Pallen M.J."/>
        </authorList>
    </citation>
    <scope>NUCLEOTIDE SEQUENCE</scope>
    <source>
        <strain evidence="3">ChiBcec2-4451</strain>
    </source>
</reference>
<feature type="domain" description="NFACT RNA-binding" evidence="2">
    <location>
        <begin position="93"/>
        <end position="185"/>
    </location>
</feature>
<organism evidence="3 4">
    <name type="scientific">Candidatus Pullilachnospira stercoravium</name>
    <dbReference type="NCBI Taxonomy" id="2840913"/>
    <lineage>
        <taxon>Bacteria</taxon>
        <taxon>Bacillati</taxon>
        <taxon>Bacillota</taxon>
        <taxon>Clostridia</taxon>
        <taxon>Lachnospirales</taxon>
        <taxon>Lachnospiraceae</taxon>
        <taxon>Lachnospiraceae incertae sedis</taxon>
        <taxon>Candidatus Pullilachnospira</taxon>
    </lineage>
</organism>
<sequence>MISIPLDPTLTAQENSQKYFDSYGKLKRTAEALEELLVETKSEIDHLESIATSLDIALSEEDLVQIREELMDYGYIKRKHTGGKKVKITSRPFHYLSSDGFHIYVGKNNFQNEELSFRFASGNDWWFHAKGQPGSHVIVKTEGKELPDRTFEEAGRLAAYYSKGRTAPKVEVDYTQKKNLRKPGGAKPGFVIYHTNYSLLIEPDISGLKQL</sequence>
<accession>A0A9D1T5D7</accession>
<feature type="coiled-coil region" evidence="1">
    <location>
        <begin position="23"/>
        <end position="50"/>
    </location>
</feature>
<feature type="non-terminal residue" evidence="3">
    <location>
        <position position="1"/>
    </location>
</feature>
<evidence type="ECO:0000256" key="1">
    <source>
        <dbReference type="SAM" id="Coils"/>
    </source>
</evidence>
<dbReference type="InterPro" id="IPR008532">
    <property type="entry name" value="NFACT_RNA-bd"/>
</dbReference>
<dbReference type="PANTHER" id="PTHR15239:SF6">
    <property type="entry name" value="RIBOSOME QUALITY CONTROL COMPLEX SUBUNIT NEMF"/>
    <property type="match status" value="1"/>
</dbReference>
<dbReference type="GO" id="GO:0000049">
    <property type="term" value="F:tRNA binding"/>
    <property type="evidence" value="ECO:0007669"/>
    <property type="project" value="TreeGrafter"/>
</dbReference>
<dbReference type="Proteomes" id="UP000886723">
    <property type="component" value="Unassembled WGS sequence"/>
</dbReference>
<dbReference type="Pfam" id="PF05833">
    <property type="entry name" value="NFACT_N"/>
    <property type="match status" value="1"/>
</dbReference>
<evidence type="ECO:0000313" key="4">
    <source>
        <dbReference type="Proteomes" id="UP000886723"/>
    </source>
</evidence>
<dbReference type="GO" id="GO:1990112">
    <property type="term" value="C:RQC complex"/>
    <property type="evidence" value="ECO:0007669"/>
    <property type="project" value="TreeGrafter"/>
</dbReference>
<comment type="caution">
    <text evidence="3">The sequence shown here is derived from an EMBL/GenBank/DDBJ whole genome shotgun (WGS) entry which is preliminary data.</text>
</comment>
<gene>
    <name evidence="3" type="ORF">IAA63_03040</name>
</gene>
<dbReference type="GO" id="GO:0072344">
    <property type="term" value="P:rescue of stalled ribosome"/>
    <property type="evidence" value="ECO:0007669"/>
    <property type="project" value="TreeGrafter"/>
</dbReference>
<dbReference type="PANTHER" id="PTHR15239">
    <property type="entry name" value="NUCLEAR EXPORT MEDIATOR FACTOR NEMF"/>
    <property type="match status" value="1"/>
</dbReference>
<protein>
    <submittedName>
        <fullName evidence="3">DUF814 domain-containing protein</fullName>
    </submittedName>
</protein>
<dbReference type="AlphaFoldDB" id="A0A9D1T5D7"/>
<reference evidence="3" key="1">
    <citation type="submission" date="2020-10" db="EMBL/GenBank/DDBJ databases">
        <authorList>
            <person name="Gilroy R."/>
        </authorList>
    </citation>
    <scope>NUCLEOTIDE SEQUENCE</scope>
    <source>
        <strain evidence="3">ChiBcec2-4451</strain>
    </source>
</reference>
<dbReference type="InterPro" id="IPR051608">
    <property type="entry name" value="RQC_Subunit_NEMF"/>
</dbReference>
<dbReference type="Pfam" id="PF05670">
    <property type="entry name" value="NFACT-R_1"/>
    <property type="match status" value="1"/>
</dbReference>